<feature type="domain" description="DDE-1" evidence="1">
    <location>
        <begin position="1"/>
        <end position="84"/>
    </location>
</feature>
<dbReference type="Pfam" id="PF03184">
    <property type="entry name" value="DDE_1"/>
    <property type="match status" value="1"/>
</dbReference>
<evidence type="ECO:0000313" key="5">
    <source>
        <dbReference type="Proteomes" id="UP000663856"/>
    </source>
</evidence>
<evidence type="ECO:0000313" key="3">
    <source>
        <dbReference type="EMBL" id="CAF2098699.1"/>
    </source>
</evidence>
<dbReference type="EMBL" id="CAJOBG010009147">
    <property type="protein sequence ID" value="CAF4259746.1"/>
    <property type="molecule type" value="Genomic_DNA"/>
</dbReference>
<dbReference type="PANTHER" id="PTHR19303:SF73">
    <property type="entry name" value="PROTEIN PDC2"/>
    <property type="match status" value="1"/>
</dbReference>
<gene>
    <name evidence="4" type="ORF">OVN521_LOCUS29496</name>
    <name evidence="3" type="ORF">WKI299_LOCUS19761</name>
    <name evidence="2" type="ORF">XDN619_LOCUS3315</name>
</gene>
<dbReference type="EMBL" id="CAJNRF010008127">
    <property type="protein sequence ID" value="CAF2098699.1"/>
    <property type="molecule type" value="Genomic_DNA"/>
</dbReference>
<keyword evidence="6" id="KW-1185">Reference proteome</keyword>
<dbReference type="PANTHER" id="PTHR19303">
    <property type="entry name" value="TRANSPOSON"/>
    <property type="match status" value="1"/>
</dbReference>
<evidence type="ECO:0000313" key="4">
    <source>
        <dbReference type="EMBL" id="CAF4259746.1"/>
    </source>
</evidence>
<evidence type="ECO:0000313" key="2">
    <source>
        <dbReference type="EMBL" id="CAF2001262.1"/>
    </source>
</evidence>
<dbReference type="EMBL" id="CAJNRG010000438">
    <property type="protein sequence ID" value="CAF2001262.1"/>
    <property type="molecule type" value="Genomic_DNA"/>
</dbReference>
<organism evidence="3 5">
    <name type="scientific">Rotaria magnacalcarata</name>
    <dbReference type="NCBI Taxonomy" id="392030"/>
    <lineage>
        <taxon>Eukaryota</taxon>
        <taxon>Metazoa</taxon>
        <taxon>Spiralia</taxon>
        <taxon>Gnathifera</taxon>
        <taxon>Rotifera</taxon>
        <taxon>Eurotatoria</taxon>
        <taxon>Bdelloidea</taxon>
        <taxon>Philodinida</taxon>
        <taxon>Philodinidae</taxon>
        <taxon>Rotaria</taxon>
    </lineage>
</organism>
<reference evidence="3" key="1">
    <citation type="submission" date="2021-02" db="EMBL/GenBank/DDBJ databases">
        <authorList>
            <person name="Nowell W R."/>
        </authorList>
    </citation>
    <scope>NUCLEOTIDE SEQUENCE</scope>
</reference>
<dbReference type="AlphaFoldDB" id="A0A816U562"/>
<evidence type="ECO:0000259" key="1">
    <source>
        <dbReference type="Pfam" id="PF03184"/>
    </source>
</evidence>
<dbReference type="InterPro" id="IPR004875">
    <property type="entry name" value="DDE_SF_endonuclease_dom"/>
</dbReference>
<dbReference type="InterPro" id="IPR050863">
    <property type="entry name" value="CenT-Element_Derived"/>
</dbReference>
<dbReference type="GO" id="GO:0003677">
    <property type="term" value="F:DNA binding"/>
    <property type="evidence" value="ECO:0007669"/>
    <property type="project" value="TreeGrafter"/>
</dbReference>
<evidence type="ECO:0000313" key="6">
    <source>
        <dbReference type="Proteomes" id="UP000663866"/>
    </source>
</evidence>
<accession>A0A816U562</accession>
<dbReference type="Proteomes" id="UP000663887">
    <property type="component" value="Unassembled WGS sequence"/>
</dbReference>
<protein>
    <recommendedName>
        <fullName evidence="1">DDE-1 domain-containing protein</fullName>
    </recommendedName>
</protein>
<dbReference type="Proteomes" id="UP000663866">
    <property type="component" value="Unassembled WGS sequence"/>
</dbReference>
<comment type="caution">
    <text evidence="3">The sequence shown here is derived from an EMBL/GenBank/DDBJ whole genome shotgun (WGS) entry which is preliminary data.</text>
</comment>
<proteinExistence type="predicted"/>
<name>A0A816U562_9BILA</name>
<dbReference type="Proteomes" id="UP000663856">
    <property type="component" value="Unassembled WGS sequence"/>
</dbReference>
<sequence length="243" mass="27647">MTCKIFTEWLQDLDLIMRKQKRHILLFLDNAPVHPPDVQLENIKLDFFPPNTTAKIQPIDQGVIRAFKAYYRRHLVKHIIASADVAVTPSIIDGIDALQQISITDEIISAEDRSIKELDGVLRHLTIGGKPISGYDYVSIDDSAPPFNEWDDSNDKLLVINGIINDDADSNEDQLNDDVPSEDPPSLSECLDLVHRLRLFSKMQQPELHLFIIELQSKLTDALLDSNLSKQRSVLDYFKYVLV</sequence>
<dbReference type="GO" id="GO:0005634">
    <property type="term" value="C:nucleus"/>
    <property type="evidence" value="ECO:0007669"/>
    <property type="project" value="TreeGrafter"/>
</dbReference>